<evidence type="ECO:0000256" key="1">
    <source>
        <dbReference type="SAM" id="MobiDB-lite"/>
    </source>
</evidence>
<dbReference type="RefSeq" id="WP_153250342.1">
    <property type="nucleotide sequence ID" value="NZ_CP044205.1"/>
</dbReference>
<dbReference type="PANTHER" id="PTHR12697:SF38">
    <property type="entry name" value="PBS LYASE HEAT DOMAIN PROTEIN REPEAT-CONTAINING PROTEIN"/>
    <property type="match status" value="1"/>
</dbReference>
<dbReference type="Pfam" id="PF13646">
    <property type="entry name" value="HEAT_2"/>
    <property type="match status" value="2"/>
</dbReference>
<dbReference type="Gene3D" id="1.25.10.10">
    <property type="entry name" value="Leucine-rich Repeat Variant"/>
    <property type="match status" value="1"/>
</dbReference>
<dbReference type="InterPro" id="IPR011989">
    <property type="entry name" value="ARM-like"/>
</dbReference>
<protein>
    <submittedName>
        <fullName evidence="2">HEAT repeat domain-containing protein</fullName>
    </submittedName>
</protein>
<dbReference type="PANTHER" id="PTHR12697">
    <property type="entry name" value="PBS LYASE HEAT-LIKE PROTEIN"/>
    <property type="match status" value="1"/>
</dbReference>
<reference evidence="2 3" key="1">
    <citation type="submission" date="2019-09" db="EMBL/GenBank/DDBJ databases">
        <title>Ecophysiology of the spiral-shaped methanotroph Methylospira mobilis as revealed by the complete genome sequence.</title>
        <authorList>
            <person name="Oshkin I.Y."/>
            <person name="Dedysh S.N."/>
            <person name="Miroshnikov K."/>
            <person name="Danilova O.V."/>
            <person name="Hakobyan A."/>
            <person name="Liesack W."/>
        </authorList>
    </citation>
    <scope>NUCLEOTIDE SEQUENCE [LARGE SCALE GENOMIC DNA]</scope>
    <source>
        <strain evidence="2 3">Shm1</strain>
    </source>
</reference>
<organism evidence="2 3">
    <name type="scientific">Candidatus Methylospira mobilis</name>
    <dbReference type="NCBI Taxonomy" id="1808979"/>
    <lineage>
        <taxon>Bacteria</taxon>
        <taxon>Pseudomonadati</taxon>
        <taxon>Pseudomonadota</taxon>
        <taxon>Gammaproteobacteria</taxon>
        <taxon>Methylococcales</taxon>
        <taxon>Methylococcaceae</taxon>
        <taxon>Candidatus Methylospira</taxon>
    </lineage>
</organism>
<gene>
    <name evidence="2" type="ORF">F6R98_18520</name>
</gene>
<dbReference type="GO" id="GO:0016491">
    <property type="term" value="F:oxidoreductase activity"/>
    <property type="evidence" value="ECO:0007669"/>
    <property type="project" value="TreeGrafter"/>
</dbReference>
<feature type="region of interest" description="Disordered" evidence="1">
    <location>
        <begin position="1"/>
        <end position="21"/>
    </location>
</feature>
<dbReference type="Proteomes" id="UP000325755">
    <property type="component" value="Chromosome"/>
</dbReference>
<dbReference type="AlphaFoldDB" id="A0A5Q0BQM1"/>
<sequence length="210" mass="23262">MPIIKQQAPQISGEDKRQRPRDFDGLTAALNSGDEVIRRWAVRDLAEFPAAGGALAARLKREPNAAVRNAILTALTRLGDKEAVDGLVECLRSEDVALRNAAMEAMKELPAEVAPIMDTLLSDNDPDVRIFAVSILESLRHPRVEVWLKAVIEHDPHVNVCATAADLLSELASEISRTALERLPLRFPEEPYIAFVTDLALKRLNEDRSR</sequence>
<dbReference type="InterPro" id="IPR004155">
    <property type="entry name" value="PBS_lyase_HEAT"/>
</dbReference>
<evidence type="ECO:0000313" key="2">
    <source>
        <dbReference type="EMBL" id="QFY44377.1"/>
    </source>
</evidence>
<dbReference type="OrthoDB" id="7359267at2"/>
<evidence type="ECO:0000313" key="3">
    <source>
        <dbReference type="Proteomes" id="UP000325755"/>
    </source>
</evidence>
<dbReference type="SMART" id="SM00567">
    <property type="entry name" value="EZ_HEAT"/>
    <property type="match status" value="3"/>
</dbReference>
<dbReference type="EMBL" id="CP044205">
    <property type="protein sequence ID" value="QFY44377.1"/>
    <property type="molecule type" value="Genomic_DNA"/>
</dbReference>
<dbReference type="KEGG" id="mmob:F6R98_18520"/>
<dbReference type="SUPFAM" id="SSF48371">
    <property type="entry name" value="ARM repeat"/>
    <property type="match status" value="1"/>
</dbReference>
<proteinExistence type="predicted"/>
<accession>A0A5Q0BQM1</accession>
<dbReference type="InParanoid" id="A0A5Q0BQM1"/>
<dbReference type="InterPro" id="IPR016024">
    <property type="entry name" value="ARM-type_fold"/>
</dbReference>
<keyword evidence="3" id="KW-1185">Reference proteome</keyword>
<name>A0A5Q0BQM1_9GAMM</name>